<dbReference type="PANTHER" id="PTHR43283:SF7">
    <property type="entry name" value="BETA-LACTAMASE-RELATED DOMAIN-CONTAINING PROTEIN"/>
    <property type="match status" value="1"/>
</dbReference>
<keyword evidence="2" id="KW-1185">Reference proteome</keyword>
<gene>
    <name evidence="1" type="ORF">HDCHBGLK_00063</name>
</gene>
<dbReference type="RefSeq" id="WP_004608307.1">
    <property type="nucleotide sequence ID" value="NZ_CP036170.1"/>
</dbReference>
<dbReference type="InterPro" id="IPR050789">
    <property type="entry name" value="Diverse_Enzym_Activities"/>
</dbReference>
<accession>B0NJG9</accession>
<evidence type="ECO:0000313" key="2">
    <source>
        <dbReference type="Proteomes" id="UP000289664"/>
    </source>
</evidence>
<name>B0NJG9_CLOS5</name>
<dbReference type="Gene3D" id="3.40.710.10">
    <property type="entry name" value="DD-peptidase/beta-lactamase superfamily"/>
    <property type="match status" value="1"/>
</dbReference>
<dbReference type="KEGG" id="csci:HDCHBGLK_00063"/>
<dbReference type="SUPFAM" id="SSF56601">
    <property type="entry name" value="beta-lactamase/transpeptidase-like"/>
    <property type="match status" value="1"/>
</dbReference>
<protein>
    <submittedName>
        <fullName evidence="1">Uncharacterized protein</fullName>
    </submittedName>
</protein>
<dbReference type="AlphaFoldDB" id="B0NJG9"/>
<proteinExistence type="predicted"/>
<dbReference type="eggNOG" id="COG1680">
    <property type="taxonomic scope" value="Bacteria"/>
</dbReference>
<dbReference type="STRING" id="411468.CLOSCI_03655"/>
<organism evidence="1 2">
    <name type="scientific">Clostridium scindens (strain ATCC 35704 / DSM 5676 / VPI 13733 / 19)</name>
    <dbReference type="NCBI Taxonomy" id="411468"/>
    <lineage>
        <taxon>Bacteria</taxon>
        <taxon>Bacillati</taxon>
        <taxon>Bacillota</taxon>
        <taxon>Clostridia</taxon>
        <taxon>Lachnospirales</taxon>
        <taxon>Lachnospiraceae</taxon>
    </lineage>
</organism>
<dbReference type="Proteomes" id="UP000289664">
    <property type="component" value="Chromosome"/>
</dbReference>
<dbReference type="HOGENOM" id="CLU_136043_0_0_9"/>
<dbReference type="InterPro" id="IPR012338">
    <property type="entry name" value="Beta-lactam/transpept-like"/>
</dbReference>
<evidence type="ECO:0000313" key="1">
    <source>
        <dbReference type="EMBL" id="QBF72718.1"/>
    </source>
</evidence>
<dbReference type="EMBL" id="CP036170">
    <property type="protein sequence ID" value="QBF72718.1"/>
    <property type="molecule type" value="Genomic_DNA"/>
</dbReference>
<reference evidence="1 2" key="1">
    <citation type="journal article" date="2019" name="Appl. Environ. Microbiol.">
        <title>Clostridium scindens ATCC 35704: integration of nutritional requirements, the complete genome sequence, and global transcriptional responses to bile acids.</title>
        <authorList>
            <person name="Devendran S."/>
            <person name="Shrestha R."/>
            <person name="Alves J.M.P."/>
            <person name="Wolf P.G."/>
            <person name="Ly L."/>
            <person name="Hernandez A.G."/>
            <person name="Mendez-Garcia C."/>
            <person name="Inboden A."/>
            <person name="Wiley J."/>
            <person name="Paul O."/>
            <person name="Allen A."/>
            <person name="Springer E."/>
            <person name="Wright C.L."/>
            <person name="Fields C.J."/>
            <person name="Daniel S.L."/>
            <person name="Ridlon J.M."/>
        </authorList>
    </citation>
    <scope>NUCLEOTIDE SEQUENCE [LARGE SCALE GENOMIC DNA]</scope>
    <source>
        <strain evidence="1 2">ATCC 35704</strain>
    </source>
</reference>
<dbReference type="PANTHER" id="PTHR43283">
    <property type="entry name" value="BETA-LACTAMASE-RELATED"/>
    <property type="match status" value="1"/>
</dbReference>
<sequence>MFRPLGITVERNLLFHNAKEQQAFNKATDISGWVIDSAGVNAAGWGLTLSPADMDRIGQLYLNGGTWNGKRIVPEHWVRESTKEHSRWKNRNLPYGYLWWVHADGYAAMGDGGNVTYVNTKKNMVVSISSLFKRKARDRIELIQSYIEPMFEV</sequence>
<dbReference type="GeneID" id="93982569"/>